<evidence type="ECO:0000313" key="3">
    <source>
        <dbReference type="EMBL" id="MBD7956239.1"/>
    </source>
</evidence>
<reference evidence="3 4" key="1">
    <citation type="submission" date="2020-08" db="EMBL/GenBank/DDBJ databases">
        <title>A Genomic Blueprint of the Chicken Gut Microbiome.</title>
        <authorList>
            <person name="Gilroy R."/>
            <person name="Ravi A."/>
            <person name="Getino M."/>
            <person name="Pursley I."/>
            <person name="Horton D.L."/>
            <person name="Alikhan N.-F."/>
            <person name="Baker D."/>
            <person name="Gharbi K."/>
            <person name="Hall N."/>
            <person name="Watson M."/>
            <person name="Adriaenssens E.M."/>
            <person name="Foster-Nyarko E."/>
            <person name="Jarju S."/>
            <person name="Secka A."/>
            <person name="Antonio M."/>
            <person name="Oren A."/>
            <person name="Chaudhuri R."/>
            <person name="La Ragione R.M."/>
            <person name="Hildebrand F."/>
            <person name="Pallen M.J."/>
        </authorList>
    </citation>
    <scope>NUCLEOTIDE SEQUENCE [LARGE SCALE GENOMIC DNA]</scope>
    <source>
        <strain evidence="3 4">Sa4CUA7</strain>
    </source>
</reference>
<feature type="compositionally biased region" description="Basic and acidic residues" evidence="1">
    <location>
        <begin position="202"/>
        <end position="212"/>
    </location>
</feature>
<evidence type="ECO:0000256" key="1">
    <source>
        <dbReference type="SAM" id="MobiDB-lite"/>
    </source>
</evidence>
<proteinExistence type="predicted"/>
<feature type="region of interest" description="Disordered" evidence="1">
    <location>
        <begin position="115"/>
        <end position="279"/>
    </location>
</feature>
<evidence type="ECO:0000313" key="4">
    <source>
        <dbReference type="Proteomes" id="UP000648352"/>
    </source>
</evidence>
<protein>
    <submittedName>
        <fullName evidence="3">Uncharacterized protein</fullName>
    </submittedName>
</protein>
<feature type="compositionally biased region" description="Low complexity" evidence="1">
    <location>
        <begin position="215"/>
        <end position="224"/>
    </location>
</feature>
<dbReference type="EMBL" id="JACSQP010000001">
    <property type="protein sequence ID" value="MBD7956239.1"/>
    <property type="molecule type" value="Genomic_DNA"/>
</dbReference>
<keyword evidence="2" id="KW-1133">Transmembrane helix</keyword>
<feature type="compositionally biased region" description="Basic residues" evidence="1">
    <location>
        <begin position="235"/>
        <end position="258"/>
    </location>
</feature>
<evidence type="ECO:0000256" key="2">
    <source>
        <dbReference type="SAM" id="Phobius"/>
    </source>
</evidence>
<feature type="region of interest" description="Disordered" evidence="1">
    <location>
        <begin position="1"/>
        <end position="76"/>
    </location>
</feature>
<feature type="compositionally biased region" description="Basic and acidic residues" evidence="1">
    <location>
        <begin position="179"/>
        <end position="191"/>
    </location>
</feature>
<keyword evidence="2" id="KW-0472">Membrane</keyword>
<feature type="compositionally biased region" description="Low complexity" evidence="1">
    <location>
        <begin position="23"/>
        <end position="59"/>
    </location>
</feature>
<comment type="caution">
    <text evidence="3">The sequence shown here is derived from an EMBL/GenBank/DDBJ whole genome shotgun (WGS) entry which is preliminary data.</text>
</comment>
<dbReference type="Proteomes" id="UP000648352">
    <property type="component" value="Unassembled WGS sequence"/>
</dbReference>
<keyword evidence="2" id="KW-0812">Transmembrane</keyword>
<feature type="compositionally biased region" description="Basic and acidic residues" evidence="1">
    <location>
        <begin position="150"/>
        <end position="163"/>
    </location>
</feature>
<gene>
    <name evidence="3" type="ORF">H9651_01130</name>
</gene>
<feature type="transmembrane region" description="Helical" evidence="2">
    <location>
        <begin position="80"/>
        <end position="104"/>
    </location>
</feature>
<keyword evidence="4" id="KW-1185">Reference proteome</keyword>
<accession>A0ABR8RYV7</accession>
<organism evidence="3 4">
    <name type="scientific">Microbacterium pullorum</name>
    <dbReference type="NCBI Taxonomy" id="2762236"/>
    <lineage>
        <taxon>Bacteria</taxon>
        <taxon>Bacillati</taxon>
        <taxon>Actinomycetota</taxon>
        <taxon>Actinomycetes</taxon>
        <taxon>Micrococcales</taxon>
        <taxon>Microbacteriaceae</taxon>
        <taxon>Microbacterium</taxon>
    </lineage>
</organism>
<name>A0ABR8RYV7_9MICO</name>
<dbReference type="RefSeq" id="WP_191717264.1">
    <property type="nucleotide sequence ID" value="NZ_JACSQP010000001.1"/>
</dbReference>
<feature type="compositionally biased region" description="Acidic residues" evidence="1">
    <location>
        <begin position="164"/>
        <end position="178"/>
    </location>
</feature>
<sequence length="279" mass="29228">MPENTTPDTEKETIPTPPPLPTATPTAATTPLDSPEPAAPAEPAHAPTAEAAAPAAPAEPVHPTQPTTDAEKKPFMQRTWVRATGAAVAGVVLLGVGFGAGWAVSDAVEPALAGNTADAEIGQDGGPGRWQQDETDQDGEFTRPGPGGGMHDRGFGDSQRPGDDLQDDQTQDDTTAPEDSDRNSDSSKSDGDSESDSTESDSNTRGDRDRTAPESGSESARSSSCPPVPHLTPPRPRRPTRVRRGRFVVAGRRPHGIRRPGADDRRRYPSAPAASSRRG</sequence>